<comment type="similarity">
    <text evidence="1">Belongs to the LysR transcriptional regulatory family.</text>
</comment>
<dbReference type="Gene3D" id="1.10.10.10">
    <property type="entry name" value="Winged helix-like DNA-binding domain superfamily/Winged helix DNA-binding domain"/>
    <property type="match status" value="1"/>
</dbReference>
<dbReference type="EMBL" id="PPTO01000025">
    <property type="protein sequence ID" value="RDB54858.1"/>
    <property type="molecule type" value="Genomic_DNA"/>
</dbReference>
<gene>
    <name evidence="6" type="ORF">C1881_10025</name>
</gene>
<organism evidence="6 7">
    <name type="scientific">Slackia isoflavoniconvertens</name>
    <dbReference type="NCBI Taxonomy" id="572010"/>
    <lineage>
        <taxon>Bacteria</taxon>
        <taxon>Bacillati</taxon>
        <taxon>Actinomycetota</taxon>
        <taxon>Coriobacteriia</taxon>
        <taxon>Eggerthellales</taxon>
        <taxon>Eggerthellaceae</taxon>
        <taxon>Slackia</taxon>
    </lineage>
</organism>
<evidence type="ECO:0000313" key="7">
    <source>
        <dbReference type="Proteomes" id="UP000253975"/>
    </source>
</evidence>
<accession>A0A369LA44</accession>
<dbReference type="GO" id="GO:0003677">
    <property type="term" value="F:DNA binding"/>
    <property type="evidence" value="ECO:0007669"/>
    <property type="project" value="UniProtKB-KW"/>
</dbReference>
<dbReference type="AlphaFoldDB" id="A0A369LA44"/>
<dbReference type="InterPro" id="IPR005119">
    <property type="entry name" value="LysR_subst-bd"/>
</dbReference>
<dbReference type="InterPro" id="IPR000847">
    <property type="entry name" value="LysR_HTH_N"/>
</dbReference>
<evidence type="ECO:0000256" key="1">
    <source>
        <dbReference type="ARBA" id="ARBA00009437"/>
    </source>
</evidence>
<dbReference type="PANTHER" id="PTHR30419">
    <property type="entry name" value="HTH-TYPE TRANSCRIPTIONAL REGULATOR YBHD"/>
    <property type="match status" value="1"/>
</dbReference>
<keyword evidence="3" id="KW-0238">DNA-binding</keyword>
<dbReference type="Pfam" id="PF00126">
    <property type="entry name" value="HTH_1"/>
    <property type="match status" value="1"/>
</dbReference>
<feature type="domain" description="HTH lysR-type" evidence="5">
    <location>
        <begin position="1"/>
        <end position="58"/>
    </location>
</feature>
<evidence type="ECO:0000256" key="2">
    <source>
        <dbReference type="ARBA" id="ARBA00023015"/>
    </source>
</evidence>
<dbReference type="PROSITE" id="PS50931">
    <property type="entry name" value="HTH_LYSR"/>
    <property type="match status" value="1"/>
</dbReference>
<proteinExistence type="inferred from homology"/>
<dbReference type="InterPro" id="IPR036390">
    <property type="entry name" value="WH_DNA-bd_sf"/>
</dbReference>
<reference evidence="6 7" key="1">
    <citation type="journal article" date="2018" name="Elife">
        <title>Discovery and characterization of a prevalent human gut bacterial enzyme sufficient for the inactivation of a family of plant toxins.</title>
        <authorList>
            <person name="Koppel N."/>
            <person name="Bisanz J.E."/>
            <person name="Pandelia M.E."/>
            <person name="Turnbaugh P.J."/>
            <person name="Balskus E.P."/>
        </authorList>
    </citation>
    <scope>NUCLEOTIDE SEQUENCE [LARGE SCALE GENOMIC DNA]</scope>
    <source>
        <strain evidence="6 7">OB21 GAM31</strain>
    </source>
</reference>
<dbReference type="Proteomes" id="UP000253975">
    <property type="component" value="Unassembled WGS sequence"/>
</dbReference>
<protein>
    <recommendedName>
        <fullName evidence="5">HTH lysR-type domain-containing protein</fullName>
    </recommendedName>
</protein>
<sequence length="296" mass="33205">MDIKVCRYFTTLARTKSYARASRELFLTTQGLSASIKRLEATMGVPLISNGSGTLELTEYGRIFYQRACAMQNEYDLMLDEINTLQRRRSGNILLAVSTGLINSLPHDAIERFNEQSTTGAHVEITRDLVDHDCESNLYEKTCDFALLNDPIDHTMFSSLPILKDRMHLVVKSDCPLAPKAMICASDLNGLTIACVTPGEFKTSKKNEPIIREAAPDAKFIYSTEMIAVLEAAMQGRAAALMPRPHATLFEKEGLVGIPVEELTWGFGVAWRTDRTLSPQDEEFLAFLKQYQKFYC</sequence>
<dbReference type="GO" id="GO:0005829">
    <property type="term" value="C:cytosol"/>
    <property type="evidence" value="ECO:0007669"/>
    <property type="project" value="TreeGrafter"/>
</dbReference>
<dbReference type="GO" id="GO:0003700">
    <property type="term" value="F:DNA-binding transcription factor activity"/>
    <property type="evidence" value="ECO:0007669"/>
    <property type="project" value="InterPro"/>
</dbReference>
<dbReference type="InterPro" id="IPR036388">
    <property type="entry name" value="WH-like_DNA-bd_sf"/>
</dbReference>
<dbReference type="SUPFAM" id="SSF53850">
    <property type="entry name" value="Periplasmic binding protein-like II"/>
    <property type="match status" value="1"/>
</dbReference>
<dbReference type="Pfam" id="PF03466">
    <property type="entry name" value="LysR_substrate"/>
    <property type="match status" value="1"/>
</dbReference>
<dbReference type="CDD" id="cd05466">
    <property type="entry name" value="PBP2_LTTR_substrate"/>
    <property type="match status" value="1"/>
</dbReference>
<evidence type="ECO:0000256" key="3">
    <source>
        <dbReference type="ARBA" id="ARBA00023125"/>
    </source>
</evidence>
<evidence type="ECO:0000256" key="4">
    <source>
        <dbReference type="ARBA" id="ARBA00023163"/>
    </source>
</evidence>
<evidence type="ECO:0000259" key="5">
    <source>
        <dbReference type="PROSITE" id="PS50931"/>
    </source>
</evidence>
<dbReference type="SUPFAM" id="SSF46785">
    <property type="entry name" value="Winged helix' DNA-binding domain"/>
    <property type="match status" value="1"/>
</dbReference>
<keyword evidence="2" id="KW-0805">Transcription regulation</keyword>
<dbReference type="PANTHER" id="PTHR30419:SF8">
    <property type="entry name" value="NITROGEN ASSIMILATION TRANSCRIPTIONAL ACTIVATOR-RELATED"/>
    <property type="match status" value="1"/>
</dbReference>
<keyword evidence="4" id="KW-0804">Transcription</keyword>
<comment type="caution">
    <text evidence="6">The sequence shown here is derived from an EMBL/GenBank/DDBJ whole genome shotgun (WGS) entry which is preliminary data.</text>
</comment>
<dbReference type="InterPro" id="IPR050950">
    <property type="entry name" value="HTH-type_LysR_regulators"/>
</dbReference>
<dbReference type="Gene3D" id="3.40.190.290">
    <property type="match status" value="1"/>
</dbReference>
<name>A0A369LA44_9ACTN</name>
<evidence type="ECO:0000313" key="6">
    <source>
        <dbReference type="EMBL" id="RDB54858.1"/>
    </source>
</evidence>
<dbReference type="RefSeq" id="WP_114616382.1">
    <property type="nucleotide sequence ID" value="NZ_PPTO01000025.1"/>
</dbReference>